<dbReference type="Gene3D" id="1.20.120.20">
    <property type="entry name" value="Apolipoprotein"/>
    <property type="match status" value="1"/>
</dbReference>
<sequence length="138" mass="15081">MQTMSSMKLITKLSTYLLGKTITNNGVMTSLSTRGFVIVPTRPMQSKKEDDEADACAKTKEAADAVKDGAKEVRQTCEFMRDTVETTAKSMNKMAKETTEKVTETAETLTNKTKGTVSSAWGVAKNTTEIIKDKVMGK</sequence>
<name>A0A5N5FDK1_9ROSA</name>
<evidence type="ECO:0000313" key="1">
    <source>
        <dbReference type="EMBL" id="KAB2599941.1"/>
    </source>
</evidence>
<reference evidence="1 2" key="3">
    <citation type="submission" date="2019-11" db="EMBL/GenBank/DDBJ databases">
        <title>A de novo genome assembly of a pear dwarfing rootstock.</title>
        <authorList>
            <person name="Wang F."/>
            <person name="Wang J."/>
            <person name="Li S."/>
            <person name="Zhang Y."/>
            <person name="Fang M."/>
            <person name="Ma L."/>
            <person name="Zhao Y."/>
            <person name="Jiang S."/>
        </authorList>
    </citation>
    <scope>NUCLEOTIDE SEQUENCE [LARGE SCALE GENOMIC DNA]</scope>
    <source>
        <strain evidence="1">S2</strain>
        <tissue evidence="1">Leaf</tissue>
    </source>
</reference>
<gene>
    <name evidence="1" type="ORF">D8674_010212</name>
</gene>
<proteinExistence type="predicted"/>
<accession>A0A5N5FDK1</accession>
<evidence type="ECO:0000313" key="2">
    <source>
        <dbReference type="Proteomes" id="UP000327157"/>
    </source>
</evidence>
<dbReference type="Proteomes" id="UP000327157">
    <property type="component" value="Chromosome 13"/>
</dbReference>
<reference evidence="1 2" key="1">
    <citation type="submission" date="2019-09" db="EMBL/GenBank/DDBJ databases">
        <authorList>
            <person name="Ou C."/>
        </authorList>
    </citation>
    <scope>NUCLEOTIDE SEQUENCE [LARGE SCALE GENOMIC DNA]</scope>
    <source>
        <strain evidence="1">S2</strain>
        <tissue evidence="1">Leaf</tissue>
    </source>
</reference>
<dbReference type="EMBL" id="SMOL01000753">
    <property type="protein sequence ID" value="KAB2599941.1"/>
    <property type="molecule type" value="Genomic_DNA"/>
</dbReference>
<organism evidence="1 2">
    <name type="scientific">Pyrus ussuriensis x Pyrus communis</name>
    <dbReference type="NCBI Taxonomy" id="2448454"/>
    <lineage>
        <taxon>Eukaryota</taxon>
        <taxon>Viridiplantae</taxon>
        <taxon>Streptophyta</taxon>
        <taxon>Embryophyta</taxon>
        <taxon>Tracheophyta</taxon>
        <taxon>Spermatophyta</taxon>
        <taxon>Magnoliopsida</taxon>
        <taxon>eudicotyledons</taxon>
        <taxon>Gunneridae</taxon>
        <taxon>Pentapetalae</taxon>
        <taxon>rosids</taxon>
        <taxon>fabids</taxon>
        <taxon>Rosales</taxon>
        <taxon>Rosaceae</taxon>
        <taxon>Amygdaloideae</taxon>
        <taxon>Maleae</taxon>
        <taxon>Pyrus</taxon>
    </lineage>
</organism>
<protein>
    <submittedName>
        <fullName evidence="1">Uncharacterized protein</fullName>
    </submittedName>
</protein>
<comment type="caution">
    <text evidence="1">The sequence shown here is derived from an EMBL/GenBank/DDBJ whole genome shotgun (WGS) entry which is preliminary data.</text>
</comment>
<dbReference type="OrthoDB" id="1686201at2759"/>
<keyword evidence="2" id="KW-1185">Reference proteome</keyword>
<dbReference type="AlphaFoldDB" id="A0A5N5FDK1"/>
<reference evidence="2" key="2">
    <citation type="submission" date="2019-10" db="EMBL/GenBank/DDBJ databases">
        <title>A de novo genome assembly of a pear dwarfing rootstock.</title>
        <authorList>
            <person name="Wang F."/>
            <person name="Wang J."/>
            <person name="Li S."/>
            <person name="Zhang Y."/>
            <person name="Fang M."/>
            <person name="Ma L."/>
            <person name="Zhao Y."/>
            <person name="Jiang S."/>
        </authorList>
    </citation>
    <scope>NUCLEOTIDE SEQUENCE [LARGE SCALE GENOMIC DNA]</scope>
</reference>